<keyword evidence="1" id="KW-0812">Transmembrane</keyword>
<proteinExistence type="predicted"/>
<evidence type="ECO:0000256" key="1">
    <source>
        <dbReference type="SAM" id="Phobius"/>
    </source>
</evidence>
<dbReference type="Proteomes" id="UP001152867">
    <property type="component" value="Unassembled WGS sequence"/>
</dbReference>
<comment type="caution">
    <text evidence="2">The sequence shown here is derived from an EMBL/GenBank/DDBJ whole genome shotgun (WGS) entry which is preliminary data.</text>
</comment>
<keyword evidence="1" id="KW-1133">Transmembrane helix</keyword>
<evidence type="ECO:0000313" key="2">
    <source>
        <dbReference type="EMBL" id="MDF9914790.1"/>
    </source>
</evidence>
<protein>
    <recommendedName>
        <fullName evidence="4">Holin</fullName>
    </recommendedName>
</protein>
<feature type="transmembrane region" description="Helical" evidence="1">
    <location>
        <begin position="41"/>
        <end position="64"/>
    </location>
</feature>
<feature type="transmembrane region" description="Helical" evidence="1">
    <location>
        <begin position="12"/>
        <end position="35"/>
    </location>
</feature>
<gene>
    <name evidence="2" type="ORF">NNA32_11120</name>
</gene>
<dbReference type="RefSeq" id="WP_178942765.1">
    <property type="nucleotide sequence ID" value="NZ_JAIWJG010000019.1"/>
</dbReference>
<dbReference type="EMBL" id="JANDJP010000019">
    <property type="protein sequence ID" value="MDF9914790.1"/>
    <property type="molecule type" value="Genomic_DNA"/>
</dbReference>
<organism evidence="2 3">
    <name type="scientific">Furfurilactobacillus milii</name>
    <dbReference type="NCBI Taxonomy" id="2888272"/>
    <lineage>
        <taxon>Bacteria</taxon>
        <taxon>Bacillati</taxon>
        <taxon>Bacillota</taxon>
        <taxon>Bacilli</taxon>
        <taxon>Lactobacillales</taxon>
        <taxon>Lactobacillaceae</taxon>
        <taxon>Furfurilactobacillus</taxon>
    </lineage>
</organism>
<accession>A0ABT6DCB4</accession>
<evidence type="ECO:0008006" key="4">
    <source>
        <dbReference type="Google" id="ProtNLM"/>
    </source>
</evidence>
<keyword evidence="1" id="KW-0472">Membrane</keyword>
<sequence length="82" mass="8515">MKINFNVHSASAWGTLLTAIVTAGIGVLTALGIVVKQTDATTIYGAITAVISLLTAFGVLTAATDKQPTKPTEKDDGYDPKH</sequence>
<evidence type="ECO:0000313" key="3">
    <source>
        <dbReference type="Proteomes" id="UP001152867"/>
    </source>
</evidence>
<reference evidence="2" key="1">
    <citation type="submission" date="2022-06" db="EMBL/GenBank/DDBJ databases">
        <title>Antifungal cultures and metabolites of lactic acid bacteria for use in dairy fermentations.</title>
        <authorList>
            <person name="Zhao Z."/>
            <person name="Gaenzle M."/>
        </authorList>
    </citation>
    <scope>NUCLEOTIDE SEQUENCE</scope>
    <source>
        <strain evidence="2">FUA3126</strain>
    </source>
</reference>
<keyword evidence="3" id="KW-1185">Reference proteome</keyword>
<name>A0ABT6DCB4_9LACO</name>